<protein>
    <submittedName>
        <fullName evidence="2">Uncharacterized protein</fullName>
    </submittedName>
</protein>
<dbReference type="Proteomes" id="UP000667802">
    <property type="component" value="Unassembled WGS sequence"/>
</dbReference>
<comment type="caution">
    <text evidence="2">The sequence shown here is derived from an EMBL/GenBank/DDBJ whole genome shotgun (WGS) entry which is preliminary data.</text>
</comment>
<name>A0AAP5II89_9CYAN</name>
<gene>
    <name evidence="2" type="ORF">G7B40_038145</name>
</gene>
<accession>A0AAP5II89</accession>
<evidence type="ECO:0000313" key="2">
    <source>
        <dbReference type="EMBL" id="MDR9900330.1"/>
    </source>
</evidence>
<organism evidence="2 3">
    <name type="scientific">Aetokthonos hydrillicola Thurmond2011</name>
    <dbReference type="NCBI Taxonomy" id="2712845"/>
    <lineage>
        <taxon>Bacteria</taxon>
        <taxon>Bacillati</taxon>
        <taxon>Cyanobacteriota</taxon>
        <taxon>Cyanophyceae</taxon>
        <taxon>Nostocales</taxon>
        <taxon>Hapalosiphonaceae</taxon>
        <taxon>Aetokthonos</taxon>
    </lineage>
</organism>
<feature type="transmembrane region" description="Helical" evidence="1">
    <location>
        <begin position="12"/>
        <end position="33"/>
    </location>
</feature>
<reference evidence="3" key="1">
    <citation type="journal article" date="2021" name="Science">
        <title>Hunting the eagle killer: A cyanobacterial neurotoxin causes vacuolar myelinopathy.</title>
        <authorList>
            <person name="Breinlinger S."/>
            <person name="Phillips T.J."/>
            <person name="Haram B.N."/>
            <person name="Mares J."/>
            <person name="Martinez Yerena J.A."/>
            <person name="Hrouzek P."/>
            <person name="Sobotka R."/>
            <person name="Henderson W.M."/>
            <person name="Schmieder P."/>
            <person name="Williams S.M."/>
            <person name="Lauderdale J.D."/>
            <person name="Wilde H.D."/>
            <person name="Gerrin W."/>
            <person name="Kust A."/>
            <person name="Washington J.W."/>
            <person name="Wagner C."/>
            <person name="Geier B."/>
            <person name="Liebeke M."/>
            <person name="Enke H."/>
            <person name="Niedermeyer T.H.J."/>
            <person name="Wilde S.B."/>
        </authorList>
    </citation>
    <scope>NUCLEOTIDE SEQUENCE [LARGE SCALE GENOMIC DNA]</scope>
    <source>
        <strain evidence="3">Thurmond2011</strain>
    </source>
</reference>
<evidence type="ECO:0000256" key="1">
    <source>
        <dbReference type="SAM" id="Phobius"/>
    </source>
</evidence>
<sequence length="102" mass="11598">MYLNIKKKIFPLVKIISTLLITGALGLELWNIYAVMNEVEVPSYLHPIFCLERFAVIAHFIEGVIALVYAPSKGKIPLKYGTYTFFVGTIGLLELFDDMNRE</sequence>
<keyword evidence="1" id="KW-1133">Transmembrane helix</keyword>
<evidence type="ECO:0000313" key="3">
    <source>
        <dbReference type="Proteomes" id="UP000667802"/>
    </source>
</evidence>
<keyword evidence="3" id="KW-1185">Reference proteome</keyword>
<keyword evidence="1" id="KW-0472">Membrane</keyword>
<proteinExistence type="predicted"/>
<keyword evidence="1" id="KW-0812">Transmembrane</keyword>
<feature type="transmembrane region" description="Helical" evidence="1">
    <location>
        <begin position="45"/>
        <end position="68"/>
    </location>
</feature>
<dbReference type="RefSeq" id="WP_208353102.1">
    <property type="nucleotide sequence ID" value="NZ_JAALHA020000033.1"/>
</dbReference>
<dbReference type="AlphaFoldDB" id="A0AAP5II89"/>
<dbReference type="EMBL" id="JAALHA020000033">
    <property type="protein sequence ID" value="MDR9900330.1"/>
    <property type="molecule type" value="Genomic_DNA"/>
</dbReference>